<keyword evidence="1" id="KW-0812">Transmembrane</keyword>
<dbReference type="OrthoDB" id="1895543at2759"/>
<comment type="caution">
    <text evidence="2">The sequence shown here is derived from an EMBL/GenBank/DDBJ whole genome shotgun (WGS) entry which is preliminary data.</text>
</comment>
<proteinExistence type="predicted"/>
<accession>A0A833RGX3</accession>
<feature type="transmembrane region" description="Helical" evidence="1">
    <location>
        <begin position="56"/>
        <end position="79"/>
    </location>
</feature>
<name>A0A833RGX3_9POAL</name>
<evidence type="ECO:0000256" key="1">
    <source>
        <dbReference type="SAM" id="Phobius"/>
    </source>
</evidence>
<feature type="transmembrane region" description="Helical" evidence="1">
    <location>
        <begin position="312"/>
        <end position="332"/>
    </location>
</feature>
<keyword evidence="1" id="KW-0472">Membrane</keyword>
<organism evidence="2 3">
    <name type="scientific">Carex littledalei</name>
    <dbReference type="NCBI Taxonomy" id="544730"/>
    <lineage>
        <taxon>Eukaryota</taxon>
        <taxon>Viridiplantae</taxon>
        <taxon>Streptophyta</taxon>
        <taxon>Embryophyta</taxon>
        <taxon>Tracheophyta</taxon>
        <taxon>Spermatophyta</taxon>
        <taxon>Magnoliopsida</taxon>
        <taxon>Liliopsida</taxon>
        <taxon>Poales</taxon>
        <taxon>Cyperaceae</taxon>
        <taxon>Cyperoideae</taxon>
        <taxon>Cariceae</taxon>
        <taxon>Carex</taxon>
        <taxon>Carex subgen. Euthyceras</taxon>
    </lineage>
</organism>
<protein>
    <recommendedName>
        <fullName evidence="4">Gustatory receptor</fullName>
    </recommendedName>
</protein>
<gene>
    <name evidence="2" type="ORF">FCM35_KLT16352</name>
</gene>
<evidence type="ECO:0000313" key="3">
    <source>
        <dbReference type="Proteomes" id="UP000623129"/>
    </source>
</evidence>
<keyword evidence="3" id="KW-1185">Reference proteome</keyword>
<feature type="transmembrane region" description="Helical" evidence="1">
    <location>
        <begin position="158"/>
        <end position="182"/>
    </location>
</feature>
<dbReference type="AlphaFoldDB" id="A0A833RGX3"/>
<dbReference type="Pfam" id="PF12056">
    <property type="entry name" value="DUF3537"/>
    <property type="match status" value="1"/>
</dbReference>
<dbReference type="InterPro" id="IPR021924">
    <property type="entry name" value="DUF3537"/>
</dbReference>
<dbReference type="Proteomes" id="UP000623129">
    <property type="component" value="Unassembled WGS sequence"/>
</dbReference>
<evidence type="ECO:0008006" key="4">
    <source>
        <dbReference type="Google" id="ProtNLM"/>
    </source>
</evidence>
<feature type="transmembrane region" description="Helical" evidence="1">
    <location>
        <begin position="99"/>
        <end position="119"/>
    </location>
</feature>
<feature type="transmembrane region" description="Helical" evidence="1">
    <location>
        <begin position="202"/>
        <end position="226"/>
    </location>
</feature>
<dbReference type="PANTHER" id="PTHR31963">
    <property type="entry name" value="RAS GUANINE NUCLEOTIDE EXCHANGE FACTOR K"/>
    <property type="match status" value="1"/>
</dbReference>
<reference evidence="2" key="1">
    <citation type="submission" date="2020-01" db="EMBL/GenBank/DDBJ databases">
        <title>Genome sequence of Kobresia littledalei, the first chromosome-level genome in the family Cyperaceae.</title>
        <authorList>
            <person name="Qu G."/>
        </authorList>
    </citation>
    <scope>NUCLEOTIDE SEQUENCE</scope>
    <source>
        <strain evidence="2">C.B.Clarke</strain>
        <tissue evidence="2">Leaf</tissue>
    </source>
</reference>
<sequence>MNEGEGESERQTTVVVPLLLSPSYARCKSMLHDELRSFRVCLKCCLLDHSSLRSAVLSFFAFFLLTFLLPLATSFSIFPNNTATTSTTPPPSLVTFNRLAQLPTSGLTTIAFITLTAFFRRHGGLRKLLFLDDSLRRDSSLVRRRYTLEIDQAFRRHLAFILLPSFSLELTHKILLFSSVHVRLPFFPDMLRNTNTNVSWKALIFMFMLISWIYRTVVFLLVCVLFRLTCELQILRFEGLYGMFRVERSSEVQCGAEVIFQEHARIKMQLFETSHRYRGFIIGCMVAITVSQLGALLLVLSSKSPKDFCNSGDLLVCSVVQLSGFIMCLLGAARITHRAQKVVSIASKWHMSMSCHPKRSKHVTDAIEDDVYTSDYDHHAYDADADAMQSFPEEVSASSIREALVTYLQYNRGGITLFGFALDRGLLHTLFAFEMTLVLWILSKVVVL</sequence>
<dbReference type="EMBL" id="SWLB01000004">
    <property type="protein sequence ID" value="KAF3338881.1"/>
    <property type="molecule type" value="Genomic_DNA"/>
</dbReference>
<dbReference type="PANTHER" id="PTHR31963:SF4">
    <property type="entry name" value="GUSTATORY RECEPTOR"/>
    <property type="match status" value="1"/>
</dbReference>
<feature type="transmembrane region" description="Helical" evidence="1">
    <location>
        <begin position="277"/>
        <end position="300"/>
    </location>
</feature>
<evidence type="ECO:0000313" key="2">
    <source>
        <dbReference type="EMBL" id="KAF3338881.1"/>
    </source>
</evidence>
<keyword evidence="1" id="KW-1133">Transmembrane helix</keyword>